<keyword evidence="5" id="KW-0645">Protease</keyword>
<evidence type="ECO:0000256" key="3">
    <source>
        <dbReference type="SAM" id="MobiDB-lite"/>
    </source>
</evidence>
<name>A0A5K7XLT4_9BACT</name>
<dbReference type="Gene3D" id="3.50.80.20">
    <property type="entry name" value="D-Ala-D-Ala carboxypeptidase C, peptidase S13"/>
    <property type="match status" value="1"/>
</dbReference>
<dbReference type="GO" id="GO:0009002">
    <property type="term" value="F:serine-type D-Ala-D-Ala carboxypeptidase activity"/>
    <property type="evidence" value="ECO:0007669"/>
    <property type="project" value="UniProtKB-EC"/>
</dbReference>
<evidence type="ECO:0000256" key="2">
    <source>
        <dbReference type="ARBA" id="ARBA00022801"/>
    </source>
</evidence>
<protein>
    <submittedName>
        <fullName evidence="5">D-alanyl-D-alanine carboxypeptidase</fullName>
        <ecNumber evidence="5">3.4.16.4</ecNumber>
    </submittedName>
</protein>
<dbReference type="GO" id="GO:0006508">
    <property type="term" value="P:proteolysis"/>
    <property type="evidence" value="ECO:0007669"/>
    <property type="project" value="InterPro"/>
</dbReference>
<evidence type="ECO:0000256" key="4">
    <source>
        <dbReference type="SAM" id="SignalP"/>
    </source>
</evidence>
<proteinExistence type="inferred from homology"/>
<dbReference type="NCBIfam" id="TIGR00666">
    <property type="entry name" value="PBP4"/>
    <property type="match status" value="1"/>
</dbReference>
<feature type="region of interest" description="Disordered" evidence="3">
    <location>
        <begin position="414"/>
        <end position="434"/>
    </location>
</feature>
<dbReference type="PANTHER" id="PTHR30023:SF0">
    <property type="entry name" value="PENICILLIN-SENSITIVE CARBOXYPEPTIDASE A"/>
    <property type="match status" value="1"/>
</dbReference>
<dbReference type="EMBL" id="AP021861">
    <property type="protein sequence ID" value="BBO33909.1"/>
    <property type="molecule type" value="Genomic_DNA"/>
</dbReference>
<dbReference type="InterPro" id="IPR012338">
    <property type="entry name" value="Beta-lactam/transpept-like"/>
</dbReference>
<organism evidence="5 6">
    <name type="scientific">Lacipirellula parvula</name>
    <dbReference type="NCBI Taxonomy" id="2650471"/>
    <lineage>
        <taxon>Bacteria</taxon>
        <taxon>Pseudomonadati</taxon>
        <taxon>Planctomycetota</taxon>
        <taxon>Planctomycetia</taxon>
        <taxon>Pirellulales</taxon>
        <taxon>Lacipirellulaceae</taxon>
        <taxon>Lacipirellula</taxon>
    </lineage>
</organism>
<dbReference type="AlphaFoldDB" id="A0A5K7XLT4"/>
<feature type="signal peptide" evidence="4">
    <location>
        <begin position="1"/>
        <end position="25"/>
    </location>
</feature>
<accession>A0A5K7XLT4</accession>
<evidence type="ECO:0000256" key="1">
    <source>
        <dbReference type="ARBA" id="ARBA00006096"/>
    </source>
</evidence>
<dbReference type="Gene3D" id="3.40.710.10">
    <property type="entry name" value="DD-peptidase/beta-lactamase superfamily"/>
    <property type="match status" value="1"/>
</dbReference>
<dbReference type="EC" id="3.4.16.4" evidence="5"/>
<dbReference type="InterPro" id="IPR000667">
    <property type="entry name" value="Peptidase_S13"/>
</dbReference>
<evidence type="ECO:0000313" key="5">
    <source>
        <dbReference type="EMBL" id="BBO33909.1"/>
    </source>
</evidence>
<evidence type="ECO:0000313" key="6">
    <source>
        <dbReference type="Proteomes" id="UP000326837"/>
    </source>
</evidence>
<dbReference type="KEGG" id="lpav:PLANPX_3521"/>
<dbReference type="PROSITE" id="PS51257">
    <property type="entry name" value="PROKAR_LIPOPROTEIN"/>
    <property type="match status" value="1"/>
</dbReference>
<reference evidence="6" key="1">
    <citation type="submission" date="2019-10" db="EMBL/GenBank/DDBJ databases">
        <title>Lacipirellula parvula gen. nov., sp. nov., representing a lineage of planctomycetes widespread in freshwater anoxic habitats, and description of the family Lacipirellulaceae.</title>
        <authorList>
            <person name="Dedysh S.N."/>
            <person name="Kulichevskaya I.S."/>
            <person name="Beletsky A.V."/>
            <person name="Rakitin A.L."/>
            <person name="Mardanov A.V."/>
            <person name="Ivanova A.A."/>
            <person name="Saltykova V.X."/>
            <person name="Rijpstra W.I.C."/>
            <person name="Sinninghe Damste J.S."/>
            <person name="Ravin N.V."/>
        </authorList>
    </citation>
    <scope>NUCLEOTIDE SEQUENCE [LARGE SCALE GENOMIC DNA]</scope>
    <source>
        <strain evidence="6">PX69</strain>
    </source>
</reference>
<dbReference type="Proteomes" id="UP000326837">
    <property type="component" value="Chromosome"/>
</dbReference>
<dbReference type="SUPFAM" id="SSF56601">
    <property type="entry name" value="beta-lactamase/transpeptidase-like"/>
    <property type="match status" value="1"/>
</dbReference>
<dbReference type="GO" id="GO:0000270">
    <property type="term" value="P:peptidoglycan metabolic process"/>
    <property type="evidence" value="ECO:0007669"/>
    <property type="project" value="TreeGrafter"/>
</dbReference>
<dbReference type="PANTHER" id="PTHR30023">
    <property type="entry name" value="D-ALANYL-D-ALANINE CARBOXYPEPTIDASE"/>
    <property type="match status" value="1"/>
</dbReference>
<keyword evidence="6" id="KW-1185">Reference proteome</keyword>
<keyword evidence="5" id="KW-0121">Carboxypeptidase</keyword>
<dbReference type="Pfam" id="PF02113">
    <property type="entry name" value="Peptidase_S13"/>
    <property type="match status" value="1"/>
</dbReference>
<keyword evidence="4" id="KW-0732">Signal</keyword>
<feature type="chain" id="PRO_5025029586" evidence="4">
    <location>
        <begin position="26"/>
        <end position="483"/>
    </location>
</feature>
<comment type="similarity">
    <text evidence="1">Belongs to the peptidase S13 family.</text>
</comment>
<dbReference type="PRINTS" id="PR00922">
    <property type="entry name" value="DADACBPTASE3"/>
</dbReference>
<dbReference type="RefSeq" id="WP_152099586.1">
    <property type="nucleotide sequence ID" value="NZ_AP021861.1"/>
</dbReference>
<keyword evidence="2 5" id="KW-0378">Hydrolase</keyword>
<gene>
    <name evidence="5" type="ORF">PLANPX_3521</name>
</gene>
<sequence>MFVRLLSVVCLSLAACLSAACPLHAAEPLSAAELQKRLDEVLDSHPTAKRTTVTLKVIDLETGETIYDRGGDRFQVPASNLKIYTSACALDLFGPEHRFKTIVRTDGDVVDGVLHGNLLLIGGGDAMLTSKDLRKLAKRVVEELGIKKIVGKVVVDNSRYAPRLKGPGWMWDDEPAYYNMSVTPLMVDFNVLTVKLMPDSEGFVYAKLDPPSVSPELFSVDEQTAYGDALATRRPYTEAIEYRGDRKLAESQSVQMTMHDPGPWAAGMFTQMLADEGVAFAPPAKGAAPPARAGVEPRELVHEGPTLAETLKHFNHVSENAVGEVLLHEIAIAKGAKRPDWPQGAKAISDWLVETAKLEPGSFRIVDGSGLSRYDLITADSALRLLKYLNASEDFEPFFQSLPTSEVKLTDADLEGASDQSDAPRVSAKGGSMSSVSTMSGYLRTLDGRRLGFSLLANGFIGNNQPVFDLRQQVWRELVKYQP</sequence>